<dbReference type="InterPro" id="IPR036465">
    <property type="entry name" value="vWFA_dom_sf"/>
</dbReference>
<dbReference type="SUPFAM" id="SSF53300">
    <property type="entry name" value="vWA-like"/>
    <property type="match status" value="1"/>
</dbReference>
<feature type="domain" description="VWFA" evidence="1">
    <location>
        <begin position="429"/>
        <end position="622"/>
    </location>
</feature>
<name>A0A1G7VNK4_9MICO</name>
<accession>A0A1G7VNK4</accession>
<protein>
    <submittedName>
        <fullName evidence="2">Ca-activated chloride channel family protein</fullName>
    </submittedName>
</protein>
<dbReference type="Pfam" id="PF13531">
    <property type="entry name" value="SBP_bac_11"/>
    <property type="match status" value="1"/>
</dbReference>
<sequence length="626" mass="65720">MAPGSWRTAARSDSPLPTGSALRPRRLLALAALLTGAAVALTGCFGGGGGNGADGGTGDFIDDGCTHIVVATSSEKVNMLDALADAFKESPEHDGLDTCATVRPINVSSGDATRFLTASQDSWPNENTELWPTLWSPASTVWTERVAAAGSPALVGEPESFTRTPVVFGMPEAMARALGYPASPVSITDLEQLCSNPRGWASVGKDVWGSFKISKTNPNTSTTGLSAILMQSYEASGKTSDLTSADVAAAADFSRVFEECVIHYGDTTGKVLNTLYDETQNGAGGSGYVSAVALEETSLLNYNQGNPDSHTVQPGETLKPPKEKLVAIYPEGGSMWSDNPITVLGADWVTPEQTEAGNAFAAFLQTTAAQRILPEYGFRPLDESVPLGDLFTGEYGVDAAGPAITLPRPSVDVVSAAIDQWTQIRKPSSVLELIDISGSMDDPIGDGRSKLDGAIEGAQSTLSHFRSSDEVGVWAFTTDIESEAGKGIAVLRDVEPLGSDRESLDTSLDDLHYATRQGTPLYDSIALAYDNMVARAEPGRINAIVVLSDGQDTDSSISLDSLIAKISQASREGGDDAPVRIFPIAYGEGADSSALQRIAEATGGQWFDASDAAKIDLVFASVINNF</sequence>
<dbReference type="Proteomes" id="UP000199009">
    <property type="component" value="Chromosome I"/>
</dbReference>
<organism evidence="2 3">
    <name type="scientific">Microbacterium pygmaeum</name>
    <dbReference type="NCBI Taxonomy" id="370764"/>
    <lineage>
        <taxon>Bacteria</taxon>
        <taxon>Bacillati</taxon>
        <taxon>Actinomycetota</taxon>
        <taxon>Actinomycetes</taxon>
        <taxon>Micrococcales</taxon>
        <taxon>Microbacteriaceae</taxon>
        <taxon>Microbacterium</taxon>
    </lineage>
</organism>
<evidence type="ECO:0000313" key="3">
    <source>
        <dbReference type="Proteomes" id="UP000199009"/>
    </source>
</evidence>
<dbReference type="SUPFAM" id="SSF53850">
    <property type="entry name" value="Periplasmic binding protein-like II"/>
    <property type="match status" value="1"/>
</dbReference>
<gene>
    <name evidence="2" type="ORF">SAMN04489810_0771</name>
</gene>
<evidence type="ECO:0000259" key="1">
    <source>
        <dbReference type="PROSITE" id="PS50234"/>
    </source>
</evidence>
<dbReference type="STRING" id="370764.SAMN04489810_0771"/>
<dbReference type="Gene3D" id="3.40.50.410">
    <property type="entry name" value="von Willebrand factor, type A domain"/>
    <property type="match status" value="1"/>
</dbReference>
<dbReference type="SMART" id="SM00327">
    <property type="entry name" value="VWA"/>
    <property type="match status" value="1"/>
</dbReference>
<keyword evidence="3" id="KW-1185">Reference proteome</keyword>
<dbReference type="PROSITE" id="PS50234">
    <property type="entry name" value="VWFA"/>
    <property type="match status" value="1"/>
</dbReference>
<proteinExistence type="predicted"/>
<dbReference type="InterPro" id="IPR002035">
    <property type="entry name" value="VWF_A"/>
</dbReference>
<dbReference type="RefSeq" id="WP_231917780.1">
    <property type="nucleotide sequence ID" value="NZ_LT629692.1"/>
</dbReference>
<reference evidence="2 3" key="1">
    <citation type="submission" date="2016-10" db="EMBL/GenBank/DDBJ databases">
        <authorList>
            <person name="de Groot N.N."/>
        </authorList>
    </citation>
    <scope>NUCLEOTIDE SEQUENCE [LARGE SCALE GENOMIC DNA]</scope>
    <source>
        <strain evidence="2 3">DSM 23142</strain>
    </source>
</reference>
<evidence type="ECO:0000313" key="2">
    <source>
        <dbReference type="EMBL" id="SDG61277.1"/>
    </source>
</evidence>
<dbReference type="Pfam" id="PF00092">
    <property type="entry name" value="VWA"/>
    <property type="match status" value="1"/>
</dbReference>
<dbReference type="AlphaFoldDB" id="A0A1G7VNK4"/>
<dbReference type="EMBL" id="LT629692">
    <property type="protein sequence ID" value="SDG61277.1"/>
    <property type="molecule type" value="Genomic_DNA"/>
</dbReference>